<feature type="region of interest" description="Disordered" evidence="1">
    <location>
        <begin position="1"/>
        <end position="74"/>
    </location>
</feature>
<protein>
    <submittedName>
        <fullName evidence="2">Uncharacterized protein</fullName>
    </submittedName>
</protein>
<feature type="compositionally biased region" description="Basic and acidic residues" evidence="1">
    <location>
        <begin position="62"/>
        <end position="74"/>
    </location>
</feature>
<evidence type="ECO:0000313" key="3">
    <source>
        <dbReference type="Proteomes" id="UP000467840"/>
    </source>
</evidence>
<proteinExistence type="predicted"/>
<accession>A0A6A6M8A8</accession>
<evidence type="ECO:0000313" key="2">
    <source>
        <dbReference type="EMBL" id="KAF2309077.1"/>
    </source>
</evidence>
<evidence type="ECO:0000256" key="1">
    <source>
        <dbReference type="SAM" id="MobiDB-lite"/>
    </source>
</evidence>
<sequence>MYLDPRCLMAEPPGPTRPNVAARNDENRLKDDQGEGDLAVRGREEADGVGGRIDSPDVGDSVADRIDCRREGAE</sequence>
<dbReference type="EMBL" id="JAAGAX010000006">
    <property type="protein sequence ID" value="KAF2309077.1"/>
    <property type="molecule type" value="Genomic_DNA"/>
</dbReference>
<gene>
    <name evidence="2" type="ORF">GH714_000342</name>
</gene>
<name>A0A6A6M8A8_HEVBR</name>
<feature type="compositionally biased region" description="Basic and acidic residues" evidence="1">
    <location>
        <begin position="23"/>
        <end position="46"/>
    </location>
</feature>
<organism evidence="2 3">
    <name type="scientific">Hevea brasiliensis</name>
    <name type="common">Para rubber tree</name>
    <name type="synonym">Siphonia brasiliensis</name>
    <dbReference type="NCBI Taxonomy" id="3981"/>
    <lineage>
        <taxon>Eukaryota</taxon>
        <taxon>Viridiplantae</taxon>
        <taxon>Streptophyta</taxon>
        <taxon>Embryophyta</taxon>
        <taxon>Tracheophyta</taxon>
        <taxon>Spermatophyta</taxon>
        <taxon>Magnoliopsida</taxon>
        <taxon>eudicotyledons</taxon>
        <taxon>Gunneridae</taxon>
        <taxon>Pentapetalae</taxon>
        <taxon>rosids</taxon>
        <taxon>fabids</taxon>
        <taxon>Malpighiales</taxon>
        <taxon>Euphorbiaceae</taxon>
        <taxon>Crotonoideae</taxon>
        <taxon>Micrandreae</taxon>
        <taxon>Hevea</taxon>
    </lineage>
</organism>
<dbReference type="Proteomes" id="UP000467840">
    <property type="component" value="Chromosome 14"/>
</dbReference>
<reference evidence="2 3" key="1">
    <citation type="journal article" date="2020" name="Mol. Plant">
        <title>The Chromosome-Based Rubber Tree Genome Provides New Insights into Spurge Genome Evolution and Rubber Biosynthesis.</title>
        <authorList>
            <person name="Liu J."/>
            <person name="Shi C."/>
            <person name="Shi C.C."/>
            <person name="Li W."/>
            <person name="Zhang Q.J."/>
            <person name="Zhang Y."/>
            <person name="Li K."/>
            <person name="Lu H.F."/>
            <person name="Shi C."/>
            <person name="Zhu S.T."/>
            <person name="Xiao Z.Y."/>
            <person name="Nan H."/>
            <person name="Yue Y."/>
            <person name="Zhu X.G."/>
            <person name="Wu Y."/>
            <person name="Hong X.N."/>
            <person name="Fan G.Y."/>
            <person name="Tong Y."/>
            <person name="Zhang D."/>
            <person name="Mao C.L."/>
            <person name="Liu Y.L."/>
            <person name="Hao S.J."/>
            <person name="Liu W.Q."/>
            <person name="Lv M.Q."/>
            <person name="Zhang H.B."/>
            <person name="Liu Y."/>
            <person name="Hu-Tang G.R."/>
            <person name="Wang J.P."/>
            <person name="Wang J.H."/>
            <person name="Sun Y.H."/>
            <person name="Ni S.B."/>
            <person name="Chen W.B."/>
            <person name="Zhang X.C."/>
            <person name="Jiao Y.N."/>
            <person name="Eichler E.E."/>
            <person name="Li G.H."/>
            <person name="Liu X."/>
            <person name="Gao L.Z."/>
        </authorList>
    </citation>
    <scope>NUCLEOTIDE SEQUENCE [LARGE SCALE GENOMIC DNA]</scope>
    <source>
        <strain evidence="3">cv. GT1</strain>
        <tissue evidence="2">Leaf</tissue>
    </source>
</reference>
<comment type="caution">
    <text evidence="2">The sequence shown here is derived from an EMBL/GenBank/DDBJ whole genome shotgun (WGS) entry which is preliminary data.</text>
</comment>
<keyword evidence="3" id="KW-1185">Reference proteome</keyword>
<dbReference type="AlphaFoldDB" id="A0A6A6M8A8"/>